<accession>A0ABM1MY23</accession>
<gene>
    <name evidence="2" type="primary">LOC108564803</name>
</gene>
<dbReference type="PANTHER" id="PTHR21485">
    <property type="entry name" value="HAD SUPERFAMILY MEMBERS CMAS AND KDSC"/>
    <property type="match status" value="1"/>
</dbReference>
<dbReference type="InterPro" id="IPR029044">
    <property type="entry name" value="Nucleotide-diphossugar_trans"/>
</dbReference>
<proteinExistence type="predicted"/>
<keyword evidence="1" id="KW-1185">Reference proteome</keyword>
<dbReference type="InterPro" id="IPR050793">
    <property type="entry name" value="CMP-NeuNAc_synthase"/>
</dbReference>
<dbReference type="InterPro" id="IPR003329">
    <property type="entry name" value="Cytidylyl_trans"/>
</dbReference>
<sequence length="168" mass="18713">RLVTIPAISGEREKKPFTFITLLLLRVSRQRSKHVAAVILARGGSKGIPLKNLAPVGGRSLLRISLEEALSVGFDSVWVSTEHPDIRSEAERLPGVNVHWRSSENAEDWSSSVDALREFVSCRPEVDAVALLQCTSPFQNRKYLGEALERIRRSDTICVFSVTKCKLD</sequence>
<dbReference type="GeneID" id="108564803"/>
<dbReference type="PANTHER" id="PTHR21485:SF3">
    <property type="entry name" value="N-ACYLNEURAMINATE CYTIDYLYLTRANSFERASE"/>
    <property type="match status" value="1"/>
</dbReference>
<feature type="non-terminal residue" evidence="2">
    <location>
        <position position="1"/>
    </location>
</feature>
<reference evidence="2" key="1">
    <citation type="submission" date="2025-08" db="UniProtKB">
        <authorList>
            <consortium name="RefSeq"/>
        </authorList>
    </citation>
    <scope>IDENTIFICATION</scope>
    <source>
        <tissue evidence="2">Whole Larva</tissue>
    </source>
</reference>
<name>A0ABM1MY23_NICVS</name>
<evidence type="ECO:0000313" key="1">
    <source>
        <dbReference type="Proteomes" id="UP000695000"/>
    </source>
</evidence>
<dbReference type="Gene3D" id="3.90.550.10">
    <property type="entry name" value="Spore Coat Polysaccharide Biosynthesis Protein SpsA, Chain A"/>
    <property type="match status" value="1"/>
</dbReference>
<organism evidence="1 2">
    <name type="scientific">Nicrophorus vespilloides</name>
    <name type="common">Boreal carrion beetle</name>
    <dbReference type="NCBI Taxonomy" id="110193"/>
    <lineage>
        <taxon>Eukaryota</taxon>
        <taxon>Metazoa</taxon>
        <taxon>Ecdysozoa</taxon>
        <taxon>Arthropoda</taxon>
        <taxon>Hexapoda</taxon>
        <taxon>Insecta</taxon>
        <taxon>Pterygota</taxon>
        <taxon>Neoptera</taxon>
        <taxon>Endopterygota</taxon>
        <taxon>Coleoptera</taxon>
        <taxon>Polyphaga</taxon>
        <taxon>Staphyliniformia</taxon>
        <taxon>Silphidae</taxon>
        <taxon>Nicrophorinae</taxon>
        <taxon>Nicrophorus</taxon>
    </lineage>
</organism>
<evidence type="ECO:0000313" key="2">
    <source>
        <dbReference type="RefSeq" id="XP_017779473.1"/>
    </source>
</evidence>
<dbReference type="Pfam" id="PF02348">
    <property type="entry name" value="CTP_transf_3"/>
    <property type="match status" value="1"/>
</dbReference>
<dbReference type="Proteomes" id="UP000695000">
    <property type="component" value="Unplaced"/>
</dbReference>
<protein>
    <submittedName>
        <fullName evidence="2">N-acylneuraminate cytidylyltransferase-like</fullName>
    </submittedName>
</protein>
<dbReference type="RefSeq" id="XP_017779473.1">
    <property type="nucleotide sequence ID" value="XM_017923984.1"/>
</dbReference>
<dbReference type="SUPFAM" id="SSF53448">
    <property type="entry name" value="Nucleotide-diphospho-sugar transferases"/>
    <property type="match status" value="1"/>
</dbReference>